<protein>
    <submittedName>
        <fullName evidence="3">Mobile element protein</fullName>
    </submittedName>
</protein>
<reference evidence="3 8" key="1">
    <citation type="submission" date="2015-02" db="EMBL/GenBank/DDBJ databases">
        <title>Genome Assembly of Bacillaceae bacterium MTCC 8252.</title>
        <authorList>
            <person name="Verma A."/>
            <person name="Khatri I."/>
            <person name="Mual P."/>
            <person name="Subramanian S."/>
            <person name="Krishnamurthi S."/>
        </authorList>
    </citation>
    <scope>NUCLEOTIDE SEQUENCE [LARGE SCALE GENOMIC DNA]</scope>
    <source>
        <strain evidence="3 8">MTCC 8252</strain>
    </source>
</reference>
<feature type="domain" description="Transposase DDE" evidence="1">
    <location>
        <begin position="85"/>
        <end position="204"/>
    </location>
</feature>
<dbReference type="EMBL" id="JWIR02000030">
    <property type="protein sequence ID" value="KKB40377.1"/>
    <property type="molecule type" value="Genomic_DNA"/>
</dbReference>
<evidence type="ECO:0000313" key="4">
    <source>
        <dbReference type="EMBL" id="KKB40218.1"/>
    </source>
</evidence>
<keyword evidence="8" id="KW-1185">Reference proteome</keyword>
<evidence type="ECO:0000259" key="1">
    <source>
        <dbReference type="Pfam" id="PF13751"/>
    </source>
</evidence>
<dbReference type="EMBL" id="JWIR02000053">
    <property type="protein sequence ID" value="KKB37359.1"/>
    <property type="molecule type" value="Genomic_DNA"/>
</dbReference>
<dbReference type="EMBL" id="JWIR02000084">
    <property type="protein sequence ID" value="KKB34481.1"/>
    <property type="molecule type" value="Genomic_DNA"/>
</dbReference>
<name>A0A0F5HVE3_BACTR</name>
<dbReference type="AlphaFoldDB" id="A0A0F5HVE3"/>
<dbReference type="STRING" id="1221996.QY95_00435"/>
<evidence type="ECO:0000313" key="5">
    <source>
        <dbReference type="EMBL" id="KKB40377.1"/>
    </source>
</evidence>
<dbReference type="PANTHER" id="PTHR33408">
    <property type="entry name" value="TRANSPOSASE"/>
    <property type="match status" value="1"/>
</dbReference>
<dbReference type="Proteomes" id="UP000031563">
    <property type="component" value="Unassembled WGS sequence"/>
</dbReference>
<dbReference type="EMBL" id="JWIR02000016">
    <property type="protein sequence ID" value="KKB42012.1"/>
    <property type="molecule type" value="Genomic_DNA"/>
</dbReference>
<organism evidence="3 8">
    <name type="scientific">Bacillus thermotolerans</name>
    <name type="common">Quasibacillus thermotolerans</name>
    <dbReference type="NCBI Taxonomy" id="1221996"/>
    <lineage>
        <taxon>Bacteria</taxon>
        <taxon>Bacillati</taxon>
        <taxon>Bacillota</taxon>
        <taxon>Bacilli</taxon>
        <taxon>Bacillales</taxon>
        <taxon>Bacillaceae</taxon>
        <taxon>Bacillus</taxon>
    </lineage>
</organism>
<proteinExistence type="predicted"/>
<evidence type="ECO:0000313" key="8">
    <source>
        <dbReference type="Proteomes" id="UP000031563"/>
    </source>
</evidence>
<accession>A0A0F5HVE3</accession>
<evidence type="ECO:0000313" key="7">
    <source>
        <dbReference type="EMBL" id="KKB43513.1"/>
    </source>
</evidence>
<dbReference type="EMBL" id="JWIR02000002">
    <property type="protein sequence ID" value="KKB43513.1"/>
    <property type="molecule type" value="Genomic_DNA"/>
</dbReference>
<dbReference type="EMBL" id="JWIR02000032">
    <property type="protein sequence ID" value="KKB40218.1"/>
    <property type="molecule type" value="Genomic_DNA"/>
</dbReference>
<gene>
    <name evidence="6" type="ORF">QY95_00435</name>
    <name evidence="7" type="ORF">QY95_00595</name>
    <name evidence="5" type="ORF">QY95_01760</name>
    <name evidence="4" type="ORF">QY95_01851</name>
    <name evidence="3" type="ORF">QY95_02866</name>
    <name evidence="2" type="ORF">QY95_03915</name>
</gene>
<evidence type="ECO:0000313" key="3">
    <source>
        <dbReference type="EMBL" id="KKB37359.1"/>
    </source>
</evidence>
<evidence type="ECO:0000313" key="2">
    <source>
        <dbReference type="EMBL" id="KKB34481.1"/>
    </source>
</evidence>
<evidence type="ECO:0000313" key="6">
    <source>
        <dbReference type="EMBL" id="KKB42012.1"/>
    </source>
</evidence>
<dbReference type="InterPro" id="IPR025668">
    <property type="entry name" value="Tnp_DDE_dom"/>
</dbReference>
<dbReference type="PANTHER" id="PTHR33408:SF2">
    <property type="entry name" value="TRANSPOSASE DDE DOMAIN-CONTAINING PROTEIN"/>
    <property type="match status" value="1"/>
</dbReference>
<sequence length="214" mass="24863">MLGTKVTPGNIHDSHMLEPLVEEVIRKVGKPKAVAADAAYKTPSITRYLFENSMTPALPYTRPRTKKGFFQKQDFVYDEHFDCYLCPAGEVLAYSTTSKEGYREYKSPKKICANCPFLSQCTESQDHQKVVTRHIWQEYVEEADHLRHHEEVKPIYAKRRETIERVFADAKEKHGMRWTTLRGLKKLSMQAMLTFAAMNLKKMANWTWQSPETV</sequence>
<dbReference type="Pfam" id="PF13751">
    <property type="entry name" value="DDE_Tnp_1_6"/>
    <property type="match status" value="1"/>
</dbReference>
<comment type="caution">
    <text evidence="3">The sequence shown here is derived from an EMBL/GenBank/DDBJ whole genome shotgun (WGS) entry which is preliminary data.</text>
</comment>